<keyword evidence="4" id="KW-0449">Lipoprotein</keyword>
<sequence>MINMSRNEEFQLVKIMTHVLKVQIHCDGCARKVKKLLKRIEGVYVVSIDCEEQKVKVSGTVDCATLIRKLMKAGKHAELWRPRTRQFQSLQELSNWPPDGAYLPDGVSASNIQPKLASVYDRGIDDWALERYLDENAGIKSLMGENNNRALAVGNNAPLAWNGDVVPDVQSLGGKPRPTDFPDSSKYAGAFAGYEDRGYPGLQHLQSLPAYDHYYSPFMMRNNMQQYHYKLPTPVIMNNAIPDMHANYNPMMNDITYLHQTQGTLNPVSPTLTPYSWNYY</sequence>
<protein>
    <recommendedName>
        <fullName evidence="6">HMA domain-containing protein</fullName>
    </recommendedName>
</protein>
<keyword evidence="2" id="KW-0488">Methylation</keyword>
<proteinExistence type="inferred from homology"/>
<dbReference type="Pfam" id="PF00403">
    <property type="entry name" value="HMA"/>
    <property type="match status" value="1"/>
</dbReference>
<evidence type="ECO:0000313" key="8">
    <source>
        <dbReference type="RefSeq" id="XP_071916480.1"/>
    </source>
</evidence>
<dbReference type="CDD" id="cd00371">
    <property type="entry name" value="HMA"/>
    <property type="match status" value="1"/>
</dbReference>
<keyword evidence="7" id="KW-1185">Reference proteome</keyword>
<evidence type="ECO:0000313" key="7">
    <source>
        <dbReference type="Proteomes" id="UP001652660"/>
    </source>
</evidence>
<name>A0ABM4VAC6_COFAR</name>
<dbReference type="SUPFAM" id="SSF55008">
    <property type="entry name" value="HMA, heavy metal-associated domain"/>
    <property type="match status" value="1"/>
</dbReference>
<keyword evidence="4" id="KW-0636">Prenylation</keyword>
<keyword evidence="3" id="KW-0479">Metal-binding</keyword>
<evidence type="ECO:0000256" key="1">
    <source>
        <dbReference type="ARBA" id="ARBA00004170"/>
    </source>
</evidence>
<feature type="domain" description="HMA" evidence="6">
    <location>
        <begin position="15"/>
        <end position="78"/>
    </location>
</feature>
<dbReference type="GeneID" id="140011467"/>
<comment type="similarity">
    <text evidence="5">Belongs to the HIPP family.</text>
</comment>
<gene>
    <name evidence="8" type="primary">LOC140011467</name>
</gene>
<dbReference type="InterPro" id="IPR036163">
    <property type="entry name" value="HMA_dom_sf"/>
</dbReference>
<dbReference type="InterPro" id="IPR006121">
    <property type="entry name" value="HMA_dom"/>
</dbReference>
<evidence type="ECO:0000256" key="5">
    <source>
        <dbReference type="ARBA" id="ARBA00024045"/>
    </source>
</evidence>
<dbReference type="PANTHER" id="PTHR45868">
    <property type="entry name" value="HEAVY METAL-ASSOCIATED ISOPRENYLATED PLANT PROTEIN 33-RELATED"/>
    <property type="match status" value="1"/>
</dbReference>
<dbReference type="PROSITE" id="PS50846">
    <property type="entry name" value="HMA_2"/>
    <property type="match status" value="1"/>
</dbReference>
<evidence type="ECO:0000256" key="3">
    <source>
        <dbReference type="ARBA" id="ARBA00022723"/>
    </source>
</evidence>
<dbReference type="Proteomes" id="UP001652660">
    <property type="component" value="Chromosome 7e"/>
</dbReference>
<comment type="subcellular location">
    <subcellularLocation>
        <location evidence="1">Membrane</location>
        <topology evidence="1">Peripheral membrane protein</topology>
    </subcellularLocation>
</comment>
<dbReference type="PANTHER" id="PTHR45868:SF74">
    <property type="entry name" value="HEAVY METAL-ASSOCIATED ISOPRENYLATED PLANT PROTEIN 33"/>
    <property type="match status" value="1"/>
</dbReference>
<dbReference type="RefSeq" id="XP_071916480.1">
    <property type="nucleotide sequence ID" value="XM_072060379.1"/>
</dbReference>
<evidence type="ECO:0000256" key="2">
    <source>
        <dbReference type="ARBA" id="ARBA00022481"/>
    </source>
</evidence>
<dbReference type="Gene3D" id="3.30.70.100">
    <property type="match status" value="1"/>
</dbReference>
<accession>A0ABM4VAC6</accession>
<organism evidence="7 8">
    <name type="scientific">Coffea arabica</name>
    <name type="common">Arabian coffee</name>
    <dbReference type="NCBI Taxonomy" id="13443"/>
    <lineage>
        <taxon>Eukaryota</taxon>
        <taxon>Viridiplantae</taxon>
        <taxon>Streptophyta</taxon>
        <taxon>Embryophyta</taxon>
        <taxon>Tracheophyta</taxon>
        <taxon>Spermatophyta</taxon>
        <taxon>Magnoliopsida</taxon>
        <taxon>eudicotyledons</taxon>
        <taxon>Gunneridae</taxon>
        <taxon>Pentapetalae</taxon>
        <taxon>asterids</taxon>
        <taxon>lamiids</taxon>
        <taxon>Gentianales</taxon>
        <taxon>Rubiaceae</taxon>
        <taxon>Ixoroideae</taxon>
        <taxon>Gardenieae complex</taxon>
        <taxon>Bertiereae - Coffeeae clade</taxon>
        <taxon>Coffeeae</taxon>
        <taxon>Coffea</taxon>
    </lineage>
</organism>
<evidence type="ECO:0000256" key="4">
    <source>
        <dbReference type="ARBA" id="ARBA00023289"/>
    </source>
</evidence>
<evidence type="ECO:0000259" key="6">
    <source>
        <dbReference type="PROSITE" id="PS50846"/>
    </source>
</evidence>
<reference evidence="8" key="1">
    <citation type="submission" date="2025-08" db="UniProtKB">
        <authorList>
            <consortium name="RefSeq"/>
        </authorList>
    </citation>
    <scope>IDENTIFICATION</scope>
    <source>
        <tissue evidence="8">Leaves</tissue>
    </source>
</reference>